<feature type="domain" description="Cadherin" evidence="11">
    <location>
        <begin position="38"/>
        <end position="151"/>
    </location>
</feature>
<dbReference type="SUPFAM" id="SSF49313">
    <property type="entry name" value="Cadherin-like"/>
    <property type="match status" value="2"/>
</dbReference>
<dbReference type="InterPro" id="IPR002126">
    <property type="entry name" value="Cadherin-like_dom"/>
</dbReference>
<dbReference type="Gene3D" id="2.60.40.60">
    <property type="entry name" value="Cadherins"/>
    <property type="match status" value="3"/>
</dbReference>
<accession>A0A6V7X787</accession>
<dbReference type="Proteomes" id="UP000580250">
    <property type="component" value="Unassembled WGS sequence"/>
</dbReference>
<gene>
    <name evidence="12" type="ORF">MENT_LOCUS48278</name>
</gene>
<dbReference type="GO" id="GO:0007156">
    <property type="term" value="P:homophilic cell adhesion via plasma membrane adhesion molecules"/>
    <property type="evidence" value="ECO:0007669"/>
    <property type="project" value="InterPro"/>
</dbReference>
<sequence length="460" mass="52726">MSKKIKILLFLLNIYLNFGLKNEKKYAEKKHLCLLENEQNSIYLSIYENIQKDSVLTILPIIGIPFGDKQNIKLKILNGQQFVSLNNSNKQLILKSEIDRDNGLSNINVLIECVPLIKYFNQSSEYSENIFSLNINVFISIIDVNDNPPKFSKNGKFNINLHEELPIGTKINLDFKAVDNDQPGPNSHIRYKIIETISSSLSTKNKNYSNLFSIPDPFLPELFISDRIDFENMPSRFSIKIEAEDQGIPKLNSSAVIEVNLEDIDDLNPIFSSSIYKAKKSNFNSTLLIIEPKPIKAWDGDSFNETILYKLSGENSKYFIIDEFNGVIQTKTNKLPSSAQLIVNAYQSNRPERNSTAFVLFENSYSEEEIEISLIHIISFICFLLILSNFLILSFWLGERKKQLLIKNKIFDNTSSIFSSKNKQLNWILNISLENDKSIKITKTNDLPFLNGSDFSFYSK</sequence>
<keyword evidence="10" id="KW-0732">Signal</keyword>
<name>A0A6V7X787_MELEN</name>
<evidence type="ECO:0000256" key="7">
    <source>
        <dbReference type="ARBA" id="ARBA00023180"/>
    </source>
</evidence>
<dbReference type="PANTHER" id="PTHR24028">
    <property type="entry name" value="CADHERIN-87A"/>
    <property type="match status" value="1"/>
</dbReference>
<dbReference type="AlphaFoldDB" id="A0A6V7X787"/>
<dbReference type="InterPro" id="IPR015919">
    <property type="entry name" value="Cadherin-like_sf"/>
</dbReference>
<evidence type="ECO:0000256" key="9">
    <source>
        <dbReference type="SAM" id="Phobius"/>
    </source>
</evidence>
<evidence type="ECO:0000256" key="4">
    <source>
        <dbReference type="ARBA" id="ARBA00022837"/>
    </source>
</evidence>
<organism evidence="12 13">
    <name type="scientific">Meloidogyne enterolobii</name>
    <name type="common">Root-knot nematode worm</name>
    <name type="synonym">Meloidogyne mayaguensis</name>
    <dbReference type="NCBI Taxonomy" id="390850"/>
    <lineage>
        <taxon>Eukaryota</taxon>
        <taxon>Metazoa</taxon>
        <taxon>Ecdysozoa</taxon>
        <taxon>Nematoda</taxon>
        <taxon>Chromadorea</taxon>
        <taxon>Rhabditida</taxon>
        <taxon>Tylenchina</taxon>
        <taxon>Tylenchomorpha</taxon>
        <taxon>Tylenchoidea</taxon>
        <taxon>Meloidogynidae</taxon>
        <taxon>Meloidogyninae</taxon>
        <taxon>Meloidogyne</taxon>
    </lineage>
</organism>
<evidence type="ECO:0000256" key="10">
    <source>
        <dbReference type="SAM" id="SignalP"/>
    </source>
</evidence>
<protein>
    <recommendedName>
        <fullName evidence="11">Cadherin domain-containing protein</fullName>
    </recommendedName>
</protein>
<evidence type="ECO:0000256" key="3">
    <source>
        <dbReference type="ARBA" id="ARBA00022737"/>
    </source>
</evidence>
<dbReference type="Pfam" id="PF00028">
    <property type="entry name" value="Cadherin"/>
    <property type="match status" value="1"/>
</dbReference>
<evidence type="ECO:0000256" key="2">
    <source>
        <dbReference type="ARBA" id="ARBA00022692"/>
    </source>
</evidence>
<dbReference type="PROSITE" id="PS50268">
    <property type="entry name" value="CADHERIN_2"/>
    <property type="match status" value="2"/>
</dbReference>
<comment type="subcellular location">
    <subcellularLocation>
        <location evidence="1">Membrane</location>
        <topology evidence="1">Single-pass membrane protein</topology>
    </subcellularLocation>
</comment>
<dbReference type="CDD" id="cd11304">
    <property type="entry name" value="Cadherin_repeat"/>
    <property type="match status" value="2"/>
</dbReference>
<keyword evidence="3" id="KW-0677">Repeat</keyword>
<dbReference type="SMART" id="SM00112">
    <property type="entry name" value="CA"/>
    <property type="match status" value="2"/>
</dbReference>
<keyword evidence="6 9" id="KW-0472">Membrane</keyword>
<evidence type="ECO:0000259" key="11">
    <source>
        <dbReference type="PROSITE" id="PS50268"/>
    </source>
</evidence>
<keyword evidence="7" id="KW-0325">Glycoprotein</keyword>
<keyword evidence="4 8" id="KW-0106">Calcium</keyword>
<dbReference type="InterPro" id="IPR050174">
    <property type="entry name" value="Protocadherin/Cadherin-CA"/>
</dbReference>
<dbReference type="GO" id="GO:0005886">
    <property type="term" value="C:plasma membrane"/>
    <property type="evidence" value="ECO:0007669"/>
    <property type="project" value="InterPro"/>
</dbReference>
<feature type="domain" description="Cadherin" evidence="11">
    <location>
        <begin position="153"/>
        <end position="271"/>
    </location>
</feature>
<proteinExistence type="predicted"/>
<dbReference type="EMBL" id="CAJEWN010001188">
    <property type="protein sequence ID" value="CAD2195210.1"/>
    <property type="molecule type" value="Genomic_DNA"/>
</dbReference>
<comment type="caution">
    <text evidence="12">The sequence shown here is derived from an EMBL/GenBank/DDBJ whole genome shotgun (WGS) entry which is preliminary data.</text>
</comment>
<feature type="transmembrane region" description="Helical" evidence="9">
    <location>
        <begin position="374"/>
        <end position="397"/>
    </location>
</feature>
<dbReference type="PANTHER" id="PTHR24028:SF263">
    <property type="entry name" value="CADHERIN-RELATED FAMILY MEMBER 1"/>
    <property type="match status" value="1"/>
</dbReference>
<evidence type="ECO:0000313" key="12">
    <source>
        <dbReference type="EMBL" id="CAD2195210.1"/>
    </source>
</evidence>
<evidence type="ECO:0000256" key="1">
    <source>
        <dbReference type="ARBA" id="ARBA00004167"/>
    </source>
</evidence>
<keyword evidence="2 9" id="KW-0812">Transmembrane</keyword>
<evidence type="ECO:0000256" key="5">
    <source>
        <dbReference type="ARBA" id="ARBA00022989"/>
    </source>
</evidence>
<dbReference type="GO" id="GO:0005509">
    <property type="term" value="F:calcium ion binding"/>
    <property type="evidence" value="ECO:0007669"/>
    <property type="project" value="UniProtKB-UniRule"/>
</dbReference>
<dbReference type="InterPro" id="IPR020894">
    <property type="entry name" value="Cadherin_CS"/>
</dbReference>
<evidence type="ECO:0000313" key="13">
    <source>
        <dbReference type="Proteomes" id="UP000580250"/>
    </source>
</evidence>
<keyword evidence="5 9" id="KW-1133">Transmembrane helix</keyword>
<reference evidence="12 13" key="1">
    <citation type="submission" date="2020-08" db="EMBL/GenBank/DDBJ databases">
        <authorList>
            <person name="Koutsovoulos G."/>
            <person name="Danchin GJ E."/>
        </authorList>
    </citation>
    <scope>NUCLEOTIDE SEQUENCE [LARGE SCALE GENOMIC DNA]</scope>
</reference>
<dbReference type="OrthoDB" id="6250271at2759"/>
<evidence type="ECO:0000256" key="6">
    <source>
        <dbReference type="ARBA" id="ARBA00023136"/>
    </source>
</evidence>
<feature type="signal peptide" evidence="10">
    <location>
        <begin position="1"/>
        <end position="19"/>
    </location>
</feature>
<evidence type="ECO:0000256" key="8">
    <source>
        <dbReference type="PROSITE-ProRule" id="PRU00043"/>
    </source>
</evidence>
<dbReference type="PROSITE" id="PS00232">
    <property type="entry name" value="CADHERIN_1"/>
    <property type="match status" value="1"/>
</dbReference>
<dbReference type="PRINTS" id="PR00205">
    <property type="entry name" value="CADHERIN"/>
</dbReference>
<feature type="chain" id="PRO_5027633497" description="Cadherin domain-containing protein" evidence="10">
    <location>
        <begin position="20"/>
        <end position="460"/>
    </location>
</feature>